<name>A0A556B0D3_9BURK</name>
<gene>
    <name evidence="1" type="ORF">FOZ76_02590</name>
</gene>
<dbReference type="OrthoDB" id="572228at2"/>
<organism evidence="1 2">
    <name type="scientific">Verticiella sediminum</name>
    <dbReference type="NCBI Taxonomy" id="1247510"/>
    <lineage>
        <taxon>Bacteria</taxon>
        <taxon>Pseudomonadati</taxon>
        <taxon>Pseudomonadota</taxon>
        <taxon>Betaproteobacteria</taxon>
        <taxon>Burkholderiales</taxon>
        <taxon>Alcaligenaceae</taxon>
        <taxon>Verticiella</taxon>
    </lineage>
</organism>
<keyword evidence="2" id="KW-1185">Reference proteome</keyword>
<comment type="caution">
    <text evidence="1">The sequence shown here is derived from an EMBL/GenBank/DDBJ whole genome shotgun (WGS) entry which is preliminary data.</text>
</comment>
<dbReference type="RefSeq" id="WP_143946563.1">
    <property type="nucleotide sequence ID" value="NZ_BAABMB010000001.1"/>
</dbReference>
<proteinExistence type="predicted"/>
<reference evidence="1 2" key="1">
    <citation type="submission" date="2019-07" db="EMBL/GenBank/DDBJ databases">
        <title>Qingshengfaniella alkalisoli gen. nov., sp. nov., isolated from saline soil.</title>
        <authorList>
            <person name="Xu L."/>
            <person name="Huang X.-X."/>
            <person name="Sun J.-Q."/>
        </authorList>
    </citation>
    <scope>NUCLEOTIDE SEQUENCE [LARGE SCALE GENOMIC DNA]</scope>
    <source>
        <strain evidence="1 2">DSM 27279</strain>
    </source>
</reference>
<keyword evidence="1" id="KW-0560">Oxidoreductase</keyword>
<dbReference type="InterPro" id="IPR023389">
    <property type="entry name" value="DOPA-like_sf"/>
</dbReference>
<dbReference type="GO" id="GO:0051213">
    <property type="term" value="F:dioxygenase activity"/>
    <property type="evidence" value="ECO:0007669"/>
    <property type="project" value="UniProtKB-KW"/>
</dbReference>
<sequence>MSEPAIHGYHAHVYYDADTLERARAICETAQREFGVQMGRMHERPVGPHPDWSCQLAFDQETFGRVVPWLAVHRQGLVVFLHPLTGDDLADHRDHAIWMGAVRPLNLAALMV</sequence>
<dbReference type="EMBL" id="VLTJ01000004">
    <property type="protein sequence ID" value="TSH98656.1"/>
    <property type="molecule type" value="Genomic_DNA"/>
</dbReference>
<dbReference type="PANTHER" id="PTHR36423">
    <property type="entry name" value="AFR070WP"/>
    <property type="match status" value="1"/>
</dbReference>
<dbReference type="AlphaFoldDB" id="A0A556B0D3"/>
<evidence type="ECO:0000313" key="1">
    <source>
        <dbReference type="EMBL" id="TSH98656.1"/>
    </source>
</evidence>
<dbReference type="Pfam" id="PF08883">
    <property type="entry name" value="DOPA_dioxygen"/>
    <property type="match status" value="1"/>
</dbReference>
<dbReference type="SUPFAM" id="SSF143410">
    <property type="entry name" value="DOPA-like"/>
    <property type="match status" value="1"/>
</dbReference>
<protein>
    <submittedName>
        <fullName evidence="1">4,5-dioxygenase</fullName>
    </submittedName>
</protein>
<dbReference type="PIRSF" id="PIRSF028139">
    <property type="entry name" value="DOPA-diox_rel_Mll2280"/>
    <property type="match status" value="1"/>
</dbReference>
<dbReference type="Gene3D" id="3.30.70.1240">
    <property type="entry name" value="DOPA-like domains"/>
    <property type="match status" value="1"/>
</dbReference>
<keyword evidence="1" id="KW-0223">Dioxygenase</keyword>
<dbReference type="Proteomes" id="UP000318405">
    <property type="component" value="Unassembled WGS sequence"/>
</dbReference>
<evidence type="ECO:0000313" key="2">
    <source>
        <dbReference type="Proteomes" id="UP000318405"/>
    </source>
</evidence>
<dbReference type="PANTHER" id="PTHR36423:SF2">
    <property type="entry name" value="AFR070WP"/>
    <property type="match status" value="1"/>
</dbReference>
<accession>A0A556B0D3</accession>
<dbReference type="InterPro" id="IPR014980">
    <property type="entry name" value="DOPA_dioxygen"/>
</dbReference>